<dbReference type="OrthoDB" id="2017974at2759"/>
<dbReference type="GO" id="GO:0005634">
    <property type="term" value="C:nucleus"/>
    <property type="evidence" value="ECO:0007669"/>
    <property type="project" value="TreeGrafter"/>
</dbReference>
<evidence type="ECO:0000313" key="2">
    <source>
        <dbReference type="Proteomes" id="UP000025227"/>
    </source>
</evidence>
<dbReference type="SMART" id="SM00456">
    <property type="entry name" value="WW"/>
    <property type="match status" value="1"/>
</dbReference>
<dbReference type="AlphaFoldDB" id="A0A7I4Y2A3"/>
<protein>
    <submittedName>
        <fullName evidence="3">WW domain-containing protein</fullName>
    </submittedName>
</protein>
<dbReference type="WBParaSite" id="HCON_00039580-00001">
    <property type="protein sequence ID" value="HCON_00039580-00001"/>
    <property type="gene ID" value="HCON_00039580"/>
</dbReference>
<reference evidence="3" key="1">
    <citation type="submission" date="2020-12" db="UniProtKB">
        <authorList>
            <consortium name="WormBaseParasite"/>
        </authorList>
    </citation>
    <scope>IDENTIFICATION</scope>
    <source>
        <strain evidence="3">MHco3</strain>
    </source>
</reference>
<dbReference type="PANTHER" id="PTHR16161">
    <property type="entry name" value="TRANSCRIPTIONAL PROTEIN SWT1"/>
    <property type="match status" value="1"/>
</dbReference>
<dbReference type="SUPFAM" id="SSF88723">
    <property type="entry name" value="PIN domain-like"/>
    <property type="match status" value="1"/>
</dbReference>
<dbReference type="PROSITE" id="PS50020">
    <property type="entry name" value="WW_DOMAIN_2"/>
    <property type="match status" value="1"/>
</dbReference>
<dbReference type="InterPro" id="IPR029060">
    <property type="entry name" value="PIN-like_dom_sf"/>
</dbReference>
<dbReference type="PANTHER" id="PTHR16161:SF0">
    <property type="entry name" value="TRANSCRIPTIONAL PROTEIN SWT1"/>
    <property type="match status" value="1"/>
</dbReference>
<dbReference type="Gene3D" id="3.40.50.1010">
    <property type="entry name" value="5'-nuclease"/>
    <property type="match status" value="1"/>
</dbReference>
<feature type="domain" description="WW" evidence="1">
    <location>
        <begin position="2"/>
        <end position="36"/>
    </location>
</feature>
<keyword evidence="2" id="KW-1185">Reference proteome</keyword>
<dbReference type="SUPFAM" id="SSF51045">
    <property type="entry name" value="WW domain"/>
    <property type="match status" value="1"/>
</dbReference>
<dbReference type="OMA" id="CVVFDTC"/>
<dbReference type="InterPro" id="IPR036020">
    <property type="entry name" value="WW_dom_sf"/>
</dbReference>
<evidence type="ECO:0000259" key="1">
    <source>
        <dbReference type="PROSITE" id="PS50020"/>
    </source>
</evidence>
<dbReference type="Proteomes" id="UP000025227">
    <property type="component" value="Unplaced"/>
</dbReference>
<sequence>MPGLPKPWSAYMHLVKKRIFYHNSKTGESLWELPADIREKCAGAVDELGRKFDETFSAHVDISDDIEAMDCTEWDDAVRNSPTEDIATTSNEISISSKPTTTVNECEDMEIDFTEDLRQVRGIHYTQDAASLNPNNANPFILPGTSRCCVVFDTCVLIDDPDLINDCIEKLVPIVIPYRVFYELDNMRKITSTSPSGVQLRSRATRLVHKLRDLRSSSLLYWESSSESFAPVDGFVTSSTEEVNDDFILKCAFQMKNLLEARGDGWETVFLTNDHVLSLKAHAHRIPCYSGKEAKAILRRAATPLPNQNLDVSPERKRPRKEVGYKNEIRVSPSGSSLTRLRRKDPSSVVLEKPLLSSAKKGKNKVRLSQAPNEAALIEEDMDALKQFSKIWSGLVSTLEKRLKKSSSKEKNEVVRLKERVSLFRKKPTEENLLMLVQMTAWLYVYYLPPSKEQKIEYKELLKNGLLKQISTPGRRSQRLMEAFRNFTNDFVSIEGEKI</sequence>
<dbReference type="Pfam" id="PF00397">
    <property type="entry name" value="WW"/>
    <property type="match status" value="1"/>
</dbReference>
<organism evidence="2 3">
    <name type="scientific">Haemonchus contortus</name>
    <name type="common">Barber pole worm</name>
    <dbReference type="NCBI Taxonomy" id="6289"/>
    <lineage>
        <taxon>Eukaryota</taxon>
        <taxon>Metazoa</taxon>
        <taxon>Ecdysozoa</taxon>
        <taxon>Nematoda</taxon>
        <taxon>Chromadorea</taxon>
        <taxon>Rhabditida</taxon>
        <taxon>Rhabditina</taxon>
        <taxon>Rhabditomorpha</taxon>
        <taxon>Strongyloidea</taxon>
        <taxon>Trichostrongylidae</taxon>
        <taxon>Haemonchus</taxon>
    </lineage>
</organism>
<dbReference type="Gene3D" id="2.20.70.10">
    <property type="match status" value="1"/>
</dbReference>
<dbReference type="InterPro" id="IPR052626">
    <property type="entry name" value="SWT1_Regulator"/>
</dbReference>
<accession>A0A7I4Y2A3</accession>
<dbReference type="Pfam" id="PF13638">
    <property type="entry name" value="PIN_4"/>
    <property type="match status" value="1"/>
</dbReference>
<dbReference type="InterPro" id="IPR001202">
    <property type="entry name" value="WW_dom"/>
</dbReference>
<dbReference type="CDD" id="cd00201">
    <property type="entry name" value="WW"/>
    <property type="match status" value="1"/>
</dbReference>
<name>A0A7I4Y2A3_HAECO</name>
<evidence type="ECO:0000313" key="3">
    <source>
        <dbReference type="WBParaSite" id="HCON_00039580-00001"/>
    </source>
</evidence>
<proteinExistence type="predicted"/>
<dbReference type="InterPro" id="IPR002716">
    <property type="entry name" value="PIN_dom"/>
</dbReference>